<reference evidence="2 3" key="1">
    <citation type="journal article" date="2016" name="Nat. Commun.">
        <title>Thousands of microbial genomes shed light on interconnected biogeochemical processes in an aquifer system.</title>
        <authorList>
            <person name="Anantharaman K."/>
            <person name="Brown C.T."/>
            <person name="Hug L.A."/>
            <person name="Sharon I."/>
            <person name="Castelle C.J."/>
            <person name="Probst A.J."/>
            <person name="Thomas B.C."/>
            <person name="Singh A."/>
            <person name="Wilkins M.J."/>
            <person name="Karaoz U."/>
            <person name="Brodie E.L."/>
            <person name="Williams K.H."/>
            <person name="Hubbard S.S."/>
            <person name="Banfield J.F."/>
        </authorList>
    </citation>
    <scope>NUCLEOTIDE SEQUENCE [LARGE SCALE GENOMIC DNA]</scope>
</reference>
<gene>
    <name evidence="2" type="ORF">A2647_05040</name>
</gene>
<dbReference type="Proteomes" id="UP000177370">
    <property type="component" value="Unassembled WGS sequence"/>
</dbReference>
<dbReference type="EMBL" id="MFTP01000022">
    <property type="protein sequence ID" value="OGI65278.1"/>
    <property type="molecule type" value="Genomic_DNA"/>
</dbReference>
<evidence type="ECO:0000313" key="3">
    <source>
        <dbReference type="Proteomes" id="UP000177370"/>
    </source>
</evidence>
<accession>A0A1F6V6K2</accession>
<dbReference type="AlphaFoldDB" id="A0A1F6V6K2"/>
<sequence length="221" mass="25619">MNILEQPSRGDGNSAKKVEENPQEPKKKPENIYEFFEQLFGHEIFFIDDLMLLDGENKKLLHKFLNIKINDPDKRTVSSVVAAIVKQQPGRIEKFPFYVNNVSLVALRMTYPQSPILTKRMAVEVFSTRFTDFLSRISIRRRSDKKEERNHLSESENAYYQKLKTSVQEALKTRSYFGMTDCPASKQRKIIIQKLLTLGLVQLIRGNRSNLESCTFGLPEE</sequence>
<organism evidence="2 3">
    <name type="scientific">Candidatus Nomurabacteria bacterium RIFCSPHIGHO2_01_FULL_40_24b</name>
    <dbReference type="NCBI Taxonomy" id="1801739"/>
    <lineage>
        <taxon>Bacteria</taxon>
        <taxon>Candidatus Nomuraibacteriota</taxon>
    </lineage>
</organism>
<evidence type="ECO:0000256" key="1">
    <source>
        <dbReference type="SAM" id="MobiDB-lite"/>
    </source>
</evidence>
<evidence type="ECO:0000313" key="2">
    <source>
        <dbReference type="EMBL" id="OGI65278.1"/>
    </source>
</evidence>
<name>A0A1F6V6K2_9BACT</name>
<protein>
    <submittedName>
        <fullName evidence="2">Uncharacterized protein</fullName>
    </submittedName>
</protein>
<feature type="region of interest" description="Disordered" evidence="1">
    <location>
        <begin position="1"/>
        <end position="27"/>
    </location>
</feature>
<feature type="compositionally biased region" description="Basic and acidic residues" evidence="1">
    <location>
        <begin position="14"/>
        <end position="27"/>
    </location>
</feature>
<comment type="caution">
    <text evidence="2">The sequence shown here is derived from an EMBL/GenBank/DDBJ whole genome shotgun (WGS) entry which is preliminary data.</text>
</comment>
<proteinExistence type="predicted"/>